<dbReference type="GO" id="GO:0005886">
    <property type="term" value="C:plasma membrane"/>
    <property type="evidence" value="ECO:0000318"/>
    <property type="project" value="GO_Central"/>
</dbReference>
<feature type="transmembrane region" description="Helical" evidence="9">
    <location>
        <begin position="20"/>
        <end position="48"/>
    </location>
</feature>
<feature type="domain" description="G-protein coupled receptors family 1 profile" evidence="10">
    <location>
        <begin position="39"/>
        <end position="287"/>
    </location>
</feature>
<keyword evidence="6 9" id="KW-0472">Membrane</keyword>
<keyword evidence="7" id="KW-0675">Receptor</keyword>
<keyword evidence="2" id="KW-1003">Cell membrane</keyword>
<evidence type="ECO:0000256" key="8">
    <source>
        <dbReference type="ARBA" id="ARBA00023224"/>
    </source>
</evidence>
<dbReference type="EMBL" id="DS470178">
    <property type="protein sequence ID" value="EDO30011.1"/>
    <property type="molecule type" value="Genomic_DNA"/>
</dbReference>
<evidence type="ECO:0000256" key="1">
    <source>
        <dbReference type="ARBA" id="ARBA00004651"/>
    </source>
</evidence>
<keyword evidence="4 9" id="KW-1133">Transmembrane helix</keyword>
<protein>
    <recommendedName>
        <fullName evidence="10">G-protein coupled receptors family 1 profile domain-containing protein</fullName>
    </recommendedName>
</protein>
<dbReference type="PROSITE" id="PS50262">
    <property type="entry name" value="G_PROTEIN_RECEP_F1_2"/>
    <property type="match status" value="1"/>
</dbReference>
<evidence type="ECO:0000256" key="4">
    <source>
        <dbReference type="ARBA" id="ARBA00022989"/>
    </source>
</evidence>
<dbReference type="PRINTS" id="PR00237">
    <property type="entry name" value="GPCRRHODOPSN"/>
</dbReference>
<dbReference type="InParanoid" id="A7T201"/>
<dbReference type="PANTHER" id="PTHR24249">
    <property type="entry name" value="HISTAMINE RECEPTOR-RELATED G-PROTEIN COUPLED RECEPTOR"/>
    <property type="match status" value="1"/>
</dbReference>
<keyword evidence="3 9" id="KW-0812">Transmembrane</keyword>
<feature type="transmembrane region" description="Helical" evidence="9">
    <location>
        <begin position="136"/>
        <end position="157"/>
    </location>
</feature>
<accession>A7T201</accession>
<evidence type="ECO:0000256" key="5">
    <source>
        <dbReference type="ARBA" id="ARBA00023040"/>
    </source>
</evidence>
<dbReference type="InterPro" id="IPR050569">
    <property type="entry name" value="TAAR"/>
</dbReference>
<proteinExistence type="predicted"/>
<feature type="transmembrane region" description="Helical" evidence="9">
    <location>
        <begin position="60"/>
        <end position="86"/>
    </location>
</feature>
<dbReference type="Proteomes" id="UP000001593">
    <property type="component" value="Unassembled WGS sequence"/>
</dbReference>
<dbReference type="Gene3D" id="1.20.1070.10">
    <property type="entry name" value="Rhodopsin 7-helix transmembrane proteins"/>
    <property type="match status" value="1"/>
</dbReference>
<keyword evidence="8" id="KW-0807">Transducer</keyword>
<feature type="transmembrane region" description="Helical" evidence="9">
    <location>
        <begin position="98"/>
        <end position="116"/>
    </location>
</feature>
<keyword evidence="5" id="KW-0297">G-protein coupled receptor</keyword>
<dbReference type="AlphaFoldDB" id="A7T201"/>
<gene>
    <name evidence="11" type="ORF">NEMVEDRAFT_v1g221137</name>
</gene>
<reference evidence="11 12" key="1">
    <citation type="journal article" date="2007" name="Science">
        <title>Sea anemone genome reveals ancestral eumetazoan gene repertoire and genomic organization.</title>
        <authorList>
            <person name="Putnam N.H."/>
            <person name="Srivastava M."/>
            <person name="Hellsten U."/>
            <person name="Dirks B."/>
            <person name="Chapman J."/>
            <person name="Salamov A."/>
            <person name="Terry A."/>
            <person name="Shapiro H."/>
            <person name="Lindquist E."/>
            <person name="Kapitonov V.V."/>
            <person name="Jurka J."/>
            <person name="Genikhovich G."/>
            <person name="Grigoriev I.V."/>
            <person name="Lucas S.M."/>
            <person name="Steele R.E."/>
            <person name="Finnerty J.R."/>
            <person name="Technau U."/>
            <person name="Martindale M.Q."/>
            <person name="Rokhsar D.S."/>
        </authorList>
    </citation>
    <scope>NUCLEOTIDE SEQUENCE [LARGE SCALE GENOMIC DNA]</scope>
    <source>
        <strain evidence="12">CH2 X CH6</strain>
    </source>
</reference>
<feature type="transmembrane region" description="Helical" evidence="9">
    <location>
        <begin position="270"/>
        <end position="290"/>
    </location>
</feature>
<dbReference type="GO" id="GO:0007186">
    <property type="term" value="P:G protein-coupled receptor signaling pathway"/>
    <property type="evidence" value="ECO:0000318"/>
    <property type="project" value="GO_Central"/>
</dbReference>
<dbReference type="PhylomeDB" id="A7T201"/>
<organism evidence="11 12">
    <name type="scientific">Nematostella vectensis</name>
    <name type="common">Starlet sea anemone</name>
    <dbReference type="NCBI Taxonomy" id="45351"/>
    <lineage>
        <taxon>Eukaryota</taxon>
        <taxon>Metazoa</taxon>
        <taxon>Cnidaria</taxon>
        <taxon>Anthozoa</taxon>
        <taxon>Hexacorallia</taxon>
        <taxon>Actiniaria</taxon>
        <taxon>Edwardsiidae</taxon>
        <taxon>Nematostella</taxon>
    </lineage>
</organism>
<feature type="transmembrane region" description="Helical" evidence="9">
    <location>
        <begin position="230"/>
        <end position="250"/>
    </location>
</feature>
<dbReference type="InterPro" id="IPR017452">
    <property type="entry name" value="GPCR_Rhodpsn_7TM"/>
</dbReference>
<evidence type="ECO:0000256" key="9">
    <source>
        <dbReference type="SAM" id="Phobius"/>
    </source>
</evidence>
<evidence type="ECO:0000313" key="12">
    <source>
        <dbReference type="Proteomes" id="UP000001593"/>
    </source>
</evidence>
<evidence type="ECO:0000256" key="2">
    <source>
        <dbReference type="ARBA" id="ARBA00022475"/>
    </source>
</evidence>
<dbReference type="SMART" id="SM01381">
    <property type="entry name" value="7TM_GPCR_Srsx"/>
    <property type="match status" value="1"/>
</dbReference>
<evidence type="ECO:0000259" key="10">
    <source>
        <dbReference type="PROSITE" id="PS50262"/>
    </source>
</evidence>
<dbReference type="eggNOG" id="KOG3656">
    <property type="taxonomic scope" value="Eukaryota"/>
</dbReference>
<name>A7T201_NEMVE</name>
<dbReference type="Pfam" id="PF00001">
    <property type="entry name" value="7tm_1"/>
    <property type="match status" value="1"/>
</dbReference>
<evidence type="ECO:0000256" key="7">
    <source>
        <dbReference type="ARBA" id="ARBA00023170"/>
    </source>
</evidence>
<evidence type="ECO:0000313" key="11">
    <source>
        <dbReference type="EMBL" id="EDO30011.1"/>
    </source>
</evidence>
<dbReference type="STRING" id="45351.A7T201"/>
<keyword evidence="12" id="KW-1185">Reference proteome</keyword>
<comment type="subcellular location">
    <subcellularLocation>
        <location evidence="1">Cell membrane</location>
        <topology evidence="1">Multi-pass membrane protein</topology>
    </subcellularLocation>
</comment>
<evidence type="ECO:0000256" key="3">
    <source>
        <dbReference type="ARBA" id="ARBA00022692"/>
    </source>
</evidence>
<dbReference type="InterPro" id="IPR000276">
    <property type="entry name" value="GPCR_Rhodpsn"/>
</dbReference>
<dbReference type="GO" id="GO:0001609">
    <property type="term" value="F:G protein-coupled adenosine receptor activity"/>
    <property type="evidence" value="ECO:0000318"/>
    <property type="project" value="GO_Central"/>
</dbReference>
<feature type="transmembrane region" description="Helical" evidence="9">
    <location>
        <begin position="172"/>
        <end position="201"/>
    </location>
</feature>
<dbReference type="OMA" id="TIERYCM"/>
<dbReference type="CDD" id="cd00637">
    <property type="entry name" value="7tm_classA_rhodopsin-like"/>
    <property type="match status" value="1"/>
</dbReference>
<dbReference type="PANTHER" id="PTHR24249:SF372">
    <property type="entry name" value="G-PROTEIN COUPLED RECEPTORS FAMILY 1 PROFILE DOMAIN-CONTAINING PROTEIN"/>
    <property type="match status" value="1"/>
</dbReference>
<sequence length="327" mass="37146">MSPLNNSSEESSGDSYFHEASIISAFAFLVVLAVLIIFTNGSVIYFVIKKQYLKTPTNIILASLAASDVLAGALAIPLIIACNFKYSVCLAMDLTSRFIAYSTVLHLLIGTLDRYVMIVHAMKYRCWVTKKRARLALAFIWVFSASITLIQLSWINILSPNNPSPSTLTKDLIYGLVCFVVIVVLSLALMAFALCRIFVVLRRQILKIRKQKRSVERSCRTREKRIQWKAVVIFATMLLAFMICWFVYFLDGIRNDLQIDFPQKPLWAEIVLLFLRFTSALVNPLLYTYIKKDFKRAMNLPFLRFDQDDRIQSSGCAQNNSTAGSCL</sequence>
<dbReference type="HOGENOM" id="CLU_009579_3_6_1"/>
<evidence type="ECO:0000256" key="6">
    <source>
        <dbReference type="ARBA" id="ARBA00023136"/>
    </source>
</evidence>
<dbReference type="SUPFAM" id="SSF81321">
    <property type="entry name" value="Family A G protein-coupled receptor-like"/>
    <property type="match status" value="1"/>
</dbReference>